<dbReference type="SUPFAM" id="SSF56059">
    <property type="entry name" value="Glutathione synthetase ATP-binding domain-like"/>
    <property type="match status" value="1"/>
</dbReference>
<dbReference type="Gene3D" id="3.30.1490.20">
    <property type="entry name" value="ATP-grasp fold, A domain"/>
    <property type="match status" value="1"/>
</dbReference>
<evidence type="ECO:0000313" key="6">
    <source>
        <dbReference type="EMBL" id="QRO81265.1"/>
    </source>
</evidence>
<keyword evidence="7" id="KW-1185">Reference proteome</keyword>
<keyword evidence="3 4" id="KW-0067">ATP-binding</keyword>
<accession>A0A892IDW5</accession>
<dbReference type="GO" id="GO:0005524">
    <property type="term" value="F:ATP binding"/>
    <property type="evidence" value="ECO:0007669"/>
    <property type="project" value="UniProtKB-UniRule"/>
</dbReference>
<dbReference type="Gene3D" id="3.30.470.20">
    <property type="entry name" value="ATP-grasp fold, B domain"/>
    <property type="match status" value="1"/>
</dbReference>
<dbReference type="Proteomes" id="UP000625568">
    <property type="component" value="Chromosome 3"/>
</dbReference>
<dbReference type="GO" id="GO:0016874">
    <property type="term" value="F:ligase activity"/>
    <property type="evidence" value="ECO:0007669"/>
    <property type="project" value="UniProtKB-KW"/>
</dbReference>
<dbReference type="PANTHER" id="PTHR43585:SF2">
    <property type="entry name" value="ATP-GRASP ENZYME FSQD"/>
    <property type="match status" value="1"/>
</dbReference>
<organism evidence="6 7">
    <name type="scientific">Burkholderia dolosa</name>
    <dbReference type="NCBI Taxonomy" id="152500"/>
    <lineage>
        <taxon>Bacteria</taxon>
        <taxon>Pseudomonadati</taxon>
        <taxon>Pseudomonadota</taxon>
        <taxon>Betaproteobacteria</taxon>
        <taxon>Burkholderiales</taxon>
        <taxon>Burkholderiaceae</taxon>
        <taxon>Burkholderia</taxon>
        <taxon>Burkholderia cepacia complex</taxon>
    </lineage>
</organism>
<evidence type="ECO:0000256" key="2">
    <source>
        <dbReference type="ARBA" id="ARBA00022741"/>
    </source>
</evidence>
<name>A0A892IDW5_9BURK</name>
<dbReference type="EMBL" id="CP069484">
    <property type="protein sequence ID" value="QRO81265.1"/>
    <property type="molecule type" value="Genomic_DNA"/>
</dbReference>
<feature type="domain" description="ATP-grasp" evidence="5">
    <location>
        <begin position="127"/>
        <end position="316"/>
    </location>
</feature>
<evidence type="ECO:0000256" key="1">
    <source>
        <dbReference type="ARBA" id="ARBA00022598"/>
    </source>
</evidence>
<dbReference type="RefSeq" id="WP_045552338.1">
    <property type="nucleotide sequence ID" value="NZ_CP033839.1"/>
</dbReference>
<dbReference type="PROSITE" id="PS50975">
    <property type="entry name" value="ATP_GRASP"/>
    <property type="match status" value="1"/>
</dbReference>
<dbReference type="PANTHER" id="PTHR43585">
    <property type="entry name" value="FUMIPYRROLE BIOSYNTHESIS PROTEIN C"/>
    <property type="match status" value="1"/>
</dbReference>
<reference evidence="6 7" key="1">
    <citation type="submission" date="2021-02" db="EMBL/GenBank/DDBJ databases">
        <title>FDA dAtabase for Regulatory Grade micrObial Sequences (FDA-ARGOS): Supporting development and validation of Infectious Disease Dx tests.</title>
        <authorList>
            <person name="Minogue T."/>
            <person name="Wolcott M."/>
            <person name="Wasieloski L."/>
            <person name="Aguilar W."/>
            <person name="Moore D."/>
            <person name="Jaissle J."/>
            <person name="Tallon L."/>
            <person name="Sadzewicz L."/>
            <person name="Zhao X."/>
            <person name="Boylan J."/>
            <person name="Ott S."/>
            <person name="Bowen H."/>
            <person name="Vavikolanu K."/>
            <person name="Mehta A."/>
            <person name="Aluvathingal J."/>
            <person name="Nadendla S."/>
            <person name="Yan Y."/>
            <person name="Sichtig H."/>
        </authorList>
    </citation>
    <scope>NUCLEOTIDE SEQUENCE [LARGE SCALE GENOMIC DNA]</scope>
    <source>
        <strain evidence="6 7">FDAARGOS_1272</strain>
    </source>
</reference>
<evidence type="ECO:0000259" key="5">
    <source>
        <dbReference type="PROSITE" id="PS50975"/>
    </source>
</evidence>
<sequence>MRETSPLLLIVDYNLTRVADVAHLARVAKARHDAGAILIRARPGPRDLEICEHVIDLDPLDDNFLDTAVAHLAPFRSRLRAGLVFSDNAVQRGAALLERLGLPVDSAALAAGAFSKRAYRIAESQARPLLDAQHIMAPHSAEIASIDDLRRFGEAHPGGFVVKPSCEGNNRGVTVVRPGDSLDAAFALVAPYLDNGAICEELIPYRREYSFDGVGETEFITEKVSATGPYPVEIAQILPARLTVTERATISRAGRLANLLVGQRNGPFHNEIKLSDDGTRAAVVEPNRRPAGMKIWTIAQAVYEYDFYALWVDAAFGITHDVTLAAGATHAATVMLGVPGDGEFTPPDAAIGDELLAQTLARAAARCNLPASALRVLEWGWLSPQTRFIPAIPRENGDFAAQLCIALDHAPTDIRDVVHAVRDAWVEILAGVHAPATPPATLAA</sequence>
<evidence type="ECO:0000256" key="3">
    <source>
        <dbReference type="ARBA" id="ARBA00022840"/>
    </source>
</evidence>
<dbReference type="InterPro" id="IPR011761">
    <property type="entry name" value="ATP-grasp"/>
</dbReference>
<dbReference type="InterPro" id="IPR013815">
    <property type="entry name" value="ATP_grasp_subdomain_1"/>
</dbReference>
<gene>
    <name evidence="6" type="ORF">I6K02_26235</name>
</gene>
<evidence type="ECO:0000313" key="7">
    <source>
        <dbReference type="Proteomes" id="UP000625568"/>
    </source>
</evidence>
<dbReference type="AlphaFoldDB" id="A0A892IDW5"/>
<protein>
    <submittedName>
        <fullName evidence="6">Biotin carboxylase</fullName>
    </submittedName>
</protein>
<keyword evidence="1" id="KW-0436">Ligase</keyword>
<keyword evidence="2 4" id="KW-0547">Nucleotide-binding</keyword>
<dbReference type="GO" id="GO:0046872">
    <property type="term" value="F:metal ion binding"/>
    <property type="evidence" value="ECO:0007669"/>
    <property type="project" value="InterPro"/>
</dbReference>
<dbReference type="InterPro" id="IPR052032">
    <property type="entry name" value="ATP-dep_AA_Ligase"/>
</dbReference>
<proteinExistence type="predicted"/>
<evidence type="ECO:0000256" key="4">
    <source>
        <dbReference type="PROSITE-ProRule" id="PRU00409"/>
    </source>
</evidence>